<dbReference type="Gene3D" id="3.40.50.11620">
    <property type="entry name" value="Phosphotransferase RcsD, RcsD-ABL domain"/>
    <property type="match status" value="1"/>
</dbReference>
<evidence type="ECO:0000313" key="15">
    <source>
        <dbReference type="EMBL" id="TKJ86556.1"/>
    </source>
</evidence>
<comment type="subcellular location">
    <subcellularLocation>
        <location evidence="11">Cell inner membrane</location>
        <topology evidence="11">Multi-pass membrane protein</topology>
    </subcellularLocation>
    <subcellularLocation>
        <location evidence="2">Endomembrane system</location>
        <topology evidence="2">Multi-pass membrane protein</topology>
    </subcellularLocation>
</comment>
<evidence type="ECO:0000259" key="13">
    <source>
        <dbReference type="PROSITE" id="PS50109"/>
    </source>
</evidence>
<evidence type="ECO:0000256" key="12">
    <source>
        <dbReference type="PROSITE-ProRule" id="PRU00110"/>
    </source>
</evidence>
<comment type="PTM">
    <text evidence="11">Phosphorylated by RcsC.</text>
</comment>
<dbReference type="InterPro" id="IPR003661">
    <property type="entry name" value="HisK_dim/P_dom"/>
</dbReference>
<keyword evidence="11" id="KW-0547">Nucleotide-binding</keyword>
<dbReference type="NCBIfam" id="NF007907">
    <property type="entry name" value="PRK10618.1"/>
    <property type="match status" value="1"/>
</dbReference>
<evidence type="ECO:0000256" key="1">
    <source>
        <dbReference type="ARBA" id="ARBA00000085"/>
    </source>
</evidence>
<feature type="domain" description="Histidine kinase" evidence="13">
    <location>
        <begin position="457"/>
        <end position="671"/>
    </location>
</feature>
<evidence type="ECO:0000256" key="5">
    <source>
        <dbReference type="ARBA" id="ARBA00022692"/>
    </source>
</evidence>
<feature type="modified residue" description="Phosphohistidine" evidence="11 12">
    <location>
        <position position="833"/>
    </location>
</feature>
<evidence type="ECO:0000256" key="8">
    <source>
        <dbReference type="ARBA" id="ARBA00022989"/>
    </source>
</evidence>
<comment type="function">
    <text evidence="11">Component of the Rcs signaling system, which controls transcription of numerous genes. RcsD is a phosphotransfer intermediate between the sensor kinase RcsC and the response regulator RcsB. It acquires a phosphoryl group from RcsC and transfers it to RcsB.</text>
</comment>
<keyword evidence="10 11" id="KW-0472">Membrane</keyword>
<dbReference type="Pfam" id="PF00512">
    <property type="entry name" value="HisKA"/>
    <property type="match status" value="1"/>
</dbReference>
<keyword evidence="6 11" id="KW-0418">Kinase</keyword>
<keyword evidence="7 11" id="KW-0067">ATP-binding</keyword>
<evidence type="ECO:0000256" key="7">
    <source>
        <dbReference type="ARBA" id="ARBA00022840"/>
    </source>
</evidence>
<evidence type="ECO:0000256" key="11">
    <source>
        <dbReference type="HAMAP-Rule" id="MF_00980"/>
    </source>
</evidence>
<dbReference type="SUPFAM" id="SSF47226">
    <property type="entry name" value="Histidine-containing phosphotransfer domain, HPT domain"/>
    <property type="match status" value="1"/>
</dbReference>
<keyword evidence="11" id="KW-0997">Cell inner membrane</keyword>
<dbReference type="OrthoDB" id="6414457at2"/>
<gene>
    <name evidence="11" type="primary">rcsD</name>
    <name evidence="15" type="ORF">EpCFBP13511_18280</name>
</gene>
<name>A0A4U3F215_9GAMM</name>
<dbReference type="EMBL" id="QGAC01000019">
    <property type="protein sequence ID" value="TKJ86556.1"/>
    <property type="molecule type" value="Genomic_DNA"/>
</dbReference>
<dbReference type="CDD" id="cd00088">
    <property type="entry name" value="HPT"/>
    <property type="match status" value="1"/>
</dbReference>
<sequence length="886" mass="100323">MLPYKFPLTSGNVTRFFVLFILVLLLASGFMIHNAVNAWLTEKRYAMADITHAMQKRVDTYRFATWQIYENLAASATGTASNSLQETRLRQDVYYLEKTRRKTEALIFGSHDSGTLDMTLRMSNYLDTLWGAENSTWSMYFLNGQDNSLILVSTLPLKDMASRYKESAISNIVEARRAEMLQQANALDERESFSPLRRFTWQNDHYFTVRTTFNQPGHLATVVAFDLPVNDIIPVNMPLENFQLKQDTTPVAEGDDNQDSGGSTRINWVNPNIEITSSLASTPLQLVYRVPVPGLIVDTLRNLLWPLLANLALLLMSLAGLLMLRQQSLRPSENQSAELESLRLLNEEIVGTLPVGLLVYDFANNRTIISNKIAEHLLPHLNLQKIINMSDQHQGVLQATVNNEVYEIRHARSMISPHTQMFMMRDQDRELLVNKKLQKAQQVLDKNHQSRQQLLQNLGHALQRPLTDVITRLEALADTEPTEQVEVSLEASQALSRLVDDIVLLNQLETLDWAPDAGSFNLQSLLDDLVSELLPVMRRKGLTLMIANQRSSDETRLGDRRAIRKILSTLLHYAVTTTTWGRVSVTVSAQEERQDRLIIEIVDTGAGLTADEMSNTDFPYLGETHEDRYGQASGMAFFLCKQLCKHLGGHLEISASPDIGTRYNIQLQVPLEPQLLQEEKLLEDVNVLIDITVDDVRKIVVHQLEDWGANCITPDERFSGQEHDVLITDDPEHLTPWALLLTDDEPGFCQISPHQYRVNFNISSAMQDALLTLIEQQLAQDGQDDENAEQPDTAQLFASGYFQLFVDTVPHDVKRLYNEAANRDFNALAQTAHRLKGVFAMLNLLPGKQLCETLEHHIQQCDDSNIKNTTSEVDNYVNELLQQGNQ</sequence>
<dbReference type="Proteomes" id="UP000306393">
    <property type="component" value="Unassembled WGS sequence"/>
</dbReference>
<dbReference type="AlphaFoldDB" id="A0A4U3F215"/>
<keyword evidence="5 11" id="KW-0812">Transmembrane</keyword>
<dbReference type="InterPro" id="IPR036641">
    <property type="entry name" value="HPT_dom_sf"/>
</dbReference>
<dbReference type="GO" id="GO:0009927">
    <property type="term" value="F:histidine phosphotransfer kinase activity"/>
    <property type="evidence" value="ECO:0007669"/>
    <property type="project" value="InterPro"/>
</dbReference>
<keyword evidence="8 11" id="KW-1133">Transmembrane helix</keyword>
<dbReference type="InterPro" id="IPR003594">
    <property type="entry name" value="HATPase_dom"/>
</dbReference>
<comment type="caution">
    <text evidence="11">Lacks conserved residue(s) required for the propagation of feature annotation.</text>
</comment>
<evidence type="ECO:0000313" key="16">
    <source>
        <dbReference type="Proteomes" id="UP000306393"/>
    </source>
</evidence>
<dbReference type="SUPFAM" id="SSF47384">
    <property type="entry name" value="Homodimeric domain of signal transducing histidine kinase"/>
    <property type="match status" value="1"/>
</dbReference>
<dbReference type="GO" id="GO:0000155">
    <property type="term" value="F:phosphorelay sensor kinase activity"/>
    <property type="evidence" value="ECO:0007669"/>
    <property type="project" value="InterPro"/>
</dbReference>
<dbReference type="Pfam" id="PF02518">
    <property type="entry name" value="HATPase_c"/>
    <property type="match status" value="1"/>
</dbReference>
<dbReference type="HAMAP" id="MF_00980">
    <property type="entry name" value="RcsD"/>
    <property type="match status" value="1"/>
</dbReference>
<keyword evidence="3 11" id="KW-0597">Phosphoprotein</keyword>
<dbReference type="GO" id="GO:0005524">
    <property type="term" value="F:ATP binding"/>
    <property type="evidence" value="ECO:0007669"/>
    <property type="project" value="UniProtKB-UniRule"/>
</dbReference>
<evidence type="ECO:0000256" key="4">
    <source>
        <dbReference type="ARBA" id="ARBA00022679"/>
    </source>
</evidence>
<comment type="caution">
    <text evidence="15">The sequence shown here is derived from an EMBL/GenBank/DDBJ whole genome shotgun (WGS) entry which is preliminary data.</text>
</comment>
<dbReference type="InterPro" id="IPR036097">
    <property type="entry name" value="HisK_dim/P_sf"/>
</dbReference>
<dbReference type="PROSITE" id="PS50894">
    <property type="entry name" value="HPT"/>
    <property type="match status" value="1"/>
</dbReference>
<reference evidence="15 16" key="1">
    <citation type="journal article" date="2019" name="Sci. Rep.">
        <title>Differences in resource use lead to coexistence of seed-transmitted microbial populations.</title>
        <authorList>
            <person name="Torres-Cortes G."/>
            <person name="Garcia B.J."/>
            <person name="Compant S."/>
            <person name="Rezki S."/>
            <person name="Jones P."/>
            <person name="Preveaux A."/>
            <person name="Briand M."/>
            <person name="Roulet A."/>
            <person name="Bouchez O."/>
            <person name="Jacobson D."/>
            <person name="Barret M."/>
        </authorList>
    </citation>
    <scope>NUCLEOTIDE SEQUENCE [LARGE SCALE GENOMIC DNA]</scope>
    <source>
        <strain evidence="15 16">CFBP13511</strain>
    </source>
</reference>
<dbReference type="PROSITE" id="PS50109">
    <property type="entry name" value="HIS_KIN"/>
    <property type="match status" value="1"/>
</dbReference>
<comment type="subunit">
    <text evidence="11">Interacts with RcsC and RcsB.</text>
</comment>
<dbReference type="InterPro" id="IPR005467">
    <property type="entry name" value="His_kinase_dom"/>
</dbReference>
<dbReference type="SMART" id="SM00387">
    <property type="entry name" value="HATPase_c"/>
    <property type="match status" value="1"/>
</dbReference>
<evidence type="ECO:0000256" key="2">
    <source>
        <dbReference type="ARBA" id="ARBA00004127"/>
    </source>
</evidence>
<keyword evidence="4 11" id="KW-0808">Transferase</keyword>
<dbReference type="InterPro" id="IPR030861">
    <property type="entry name" value="Ptransferase_RcsD"/>
</dbReference>
<organism evidence="15 16">
    <name type="scientific">Erwinia persicina</name>
    <dbReference type="NCBI Taxonomy" id="55211"/>
    <lineage>
        <taxon>Bacteria</taxon>
        <taxon>Pseudomonadati</taxon>
        <taxon>Pseudomonadota</taxon>
        <taxon>Gammaproteobacteria</taxon>
        <taxon>Enterobacterales</taxon>
        <taxon>Erwiniaceae</taxon>
        <taxon>Erwinia</taxon>
    </lineage>
</organism>
<dbReference type="InterPro" id="IPR008207">
    <property type="entry name" value="Sig_transdc_His_kin_Hpt_dom"/>
</dbReference>
<dbReference type="Gene3D" id="1.20.120.160">
    <property type="entry name" value="HPT domain"/>
    <property type="match status" value="1"/>
</dbReference>
<evidence type="ECO:0000256" key="9">
    <source>
        <dbReference type="ARBA" id="ARBA00023012"/>
    </source>
</evidence>
<dbReference type="Gene3D" id="3.30.565.10">
    <property type="entry name" value="Histidine kinase-like ATPase, C-terminal domain"/>
    <property type="match status" value="1"/>
</dbReference>
<keyword evidence="9 11" id="KW-0902">Two-component regulatory system</keyword>
<proteinExistence type="inferred from homology"/>
<accession>A0A4U3F215</accession>
<dbReference type="PANTHER" id="PTHR43047:SF72">
    <property type="entry name" value="OSMOSENSING HISTIDINE PROTEIN KINASE SLN1"/>
    <property type="match status" value="1"/>
</dbReference>
<evidence type="ECO:0000259" key="14">
    <source>
        <dbReference type="PROSITE" id="PS50894"/>
    </source>
</evidence>
<protein>
    <recommendedName>
        <fullName evidence="11">Phosphotransferase RcsD</fullName>
        <ecNumber evidence="11">2.7.2.-</ecNumber>
    </recommendedName>
    <alternativeName>
        <fullName evidence="11">Phosphotransfer intermediate RcsD</fullName>
    </alternativeName>
</protein>
<dbReference type="InterPro" id="IPR036890">
    <property type="entry name" value="HATPase_C_sf"/>
</dbReference>
<dbReference type="EC" id="2.7.2.-" evidence="11"/>
<dbReference type="Gene3D" id="1.10.287.130">
    <property type="match status" value="1"/>
</dbReference>
<dbReference type="STRING" id="1219360.GCA_001571305_00457"/>
<dbReference type="SUPFAM" id="SSF55874">
    <property type="entry name" value="ATPase domain of HSP90 chaperone/DNA topoisomerase II/histidine kinase"/>
    <property type="match status" value="1"/>
</dbReference>
<dbReference type="InterPro" id="IPR038616">
    <property type="entry name" value="RcsD_ABL_sf"/>
</dbReference>
<dbReference type="PANTHER" id="PTHR43047">
    <property type="entry name" value="TWO-COMPONENT HISTIDINE PROTEIN KINASE"/>
    <property type="match status" value="1"/>
</dbReference>
<feature type="domain" description="HPt" evidence="14">
    <location>
        <begin position="794"/>
        <end position="886"/>
    </location>
</feature>
<dbReference type="GO" id="GO:0016774">
    <property type="term" value="F:phosphotransferase activity, carboxyl group as acceptor"/>
    <property type="evidence" value="ECO:0007669"/>
    <property type="project" value="UniProtKB-UniRule"/>
</dbReference>
<evidence type="ECO:0000256" key="3">
    <source>
        <dbReference type="ARBA" id="ARBA00022553"/>
    </source>
</evidence>
<evidence type="ECO:0000256" key="10">
    <source>
        <dbReference type="ARBA" id="ARBA00023136"/>
    </source>
</evidence>
<dbReference type="GO" id="GO:0005886">
    <property type="term" value="C:plasma membrane"/>
    <property type="evidence" value="ECO:0007669"/>
    <property type="project" value="UniProtKB-SubCell"/>
</dbReference>
<dbReference type="RefSeq" id="WP_137269773.1">
    <property type="nucleotide sequence ID" value="NZ_QGAC01000019.1"/>
</dbReference>
<keyword evidence="11" id="KW-1003">Cell membrane</keyword>
<dbReference type="Pfam" id="PF01627">
    <property type="entry name" value="Hpt"/>
    <property type="match status" value="1"/>
</dbReference>
<comment type="catalytic activity">
    <reaction evidence="1">
        <text>ATP + protein L-histidine = ADP + protein N-phospho-L-histidine.</text>
        <dbReference type="EC" id="2.7.13.3"/>
    </reaction>
</comment>
<dbReference type="Pfam" id="PF16359">
    <property type="entry name" value="RcsD_ABL"/>
    <property type="match status" value="1"/>
</dbReference>
<comment type="similarity">
    <text evidence="11">Belongs to the RcsD family.</text>
</comment>
<dbReference type="SMART" id="SM00388">
    <property type="entry name" value="HisKA"/>
    <property type="match status" value="1"/>
</dbReference>
<feature type="transmembrane region" description="Helical" evidence="11">
    <location>
        <begin position="303"/>
        <end position="324"/>
    </location>
</feature>
<dbReference type="InterPro" id="IPR032306">
    <property type="entry name" value="RcsD_ABL"/>
</dbReference>
<evidence type="ECO:0000256" key="6">
    <source>
        <dbReference type="ARBA" id="ARBA00022777"/>
    </source>
</evidence>